<dbReference type="SUPFAM" id="SSF46689">
    <property type="entry name" value="Homeodomain-like"/>
    <property type="match status" value="1"/>
</dbReference>
<keyword evidence="2" id="KW-1185">Reference proteome</keyword>
<dbReference type="eggNOG" id="COG5566">
    <property type="taxonomic scope" value="Bacteria"/>
</dbReference>
<evidence type="ECO:0000313" key="2">
    <source>
        <dbReference type="Proteomes" id="UP000007844"/>
    </source>
</evidence>
<dbReference type="Proteomes" id="UP000007844">
    <property type="component" value="Chromosome"/>
</dbReference>
<dbReference type="KEGG" id="daf:Desaf_0678"/>
<protein>
    <submittedName>
        <fullName evidence="1">Uncharacterized protein</fullName>
    </submittedName>
</protein>
<proteinExistence type="predicted"/>
<reference evidence="1 2" key="1">
    <citation type="journal article" date="2011" name="J. Bacteriol.">
        <title>Genome sequence of the mercury-methylating and pleomorphic Desulfovibrio africanus Strain Walvis Bay.</title>
        <authorList>
            <person name="Brown S.D."/>
            <person name="Wall J.D."/>
            <person name="Kucken A.M."/>
            <person name="Gilmour C.C."/>
            <person name="Podar M."/>
            <person name="Brandt C.C."/>
            <person name="Teshima H."/>
            <person name="Detter J.C."/>
            <person name="Han C.S."/>
            <person name="Land M.L."/>
            <person name="Lucas S."/>
            <person name="Han J."/>
            <person name="Pennacchio L."/>
            <person name="Nolan M."/>
            <person name="Pitluck S."/>
            <person name="Woyke T."/>
            <person name="Goodwin L."/>
            <person name="Palumbo A.V."/>
            <person name="Elias D.A."/>
        </authorList>
    </citation>
    <scope>NUCLEOTIDE SEQUENCE [LARGE SCALE GENOMIC DNA]</scope>
    <source>
        <strain evidence="1 2">Walvis Bay</strain>
    </source>
</reference>
<dbReference type="RefSeq" id="WP_014258866.1">
    <property type="nucleotide sequence ID" value="NC_016629.1"/>
</dbReference>
<sequence>MTNALRDAPLSALPESLRDMVDLIGLPAALKLVERWGGITAVYVPKDMTPGHDLARELGYPAALKLSSVYGGDCLRNIPRCAGALRAARDRQVLRLRAENMAPRDIAPLVGLTERWVWEILNRAGEAERSRQIMLPGLG</sequence>
<dbReference type="HOGENOM" id="CLU_131403_0_0_7"/>
<gene>
    <name evidence="1" type="ORF">Desaf_0678</name>
</gene>
<accession>F3YW00</accession>
<evidence type="ECO:0000313" key="1">
    <source>
        <dbReference type="EMBL" id="EGJ49030.1"/>
    </source>
</evidence>
<organism evidence="1 2">
    <name type="scientific">Desulfocurvibacter africanus subsp. africanus str. Walvis Bay</name>
    <dbReference type="NCBI Taxonomy" id="690850"/>
    <lineage>
        <taxon>Bacteria</taxon>
        <taxon>Pseudomonadati</taxon>
        <taxon>Thermodesulfobacteriota</taxon>
        <taxon>Desulfovibrionia</taxon>
        <taxon>Desulfovibrionales</taxon>
        <taxon>Desulfovibrionaceae</taxon>
        <taxon>Desulfocurvibacter</taxon>
    </lineage>
</organism>
<dbReference type="InterPro" id="IPR009057">
    <property type="entry name" value="Homeodomain-like_sf"/>
</dbReference>
<dbReference type="AlphaFoldDB" id="F3YW00"/>
<dbReference type="EMBL" id="CP003221">
    <property type="protein sequence ID" value="EGJ49030.1"/>
    <property type="molecule type" value="Genomic_DNA"/>
</dbReference>
<name>F3YW00_DESAF</name>
<dbReference type="STRING" id="690850.Desaf_0678"/>